<evidence type="ECO:0000313" key="5">
    <source>
        <dbReference type="Proteomes" id="UP000274545"/>
    </source>
</evidence>
<proteinExistence type="predicted"/>
<feature type="coiled-coil region" evidence="1">
    <location>
        <begin position="239"/>
        <end position="266"/>
    </location>
</feature>
<dbReference type="RefSeq" id="WP_127093217.1">
    <property type="nucleotide sequence ID" value="NZ_RAHC01000010.1"/>
</dbReference>
<keyword evidence="3" id="KW-0732">Signal</keyword>
<reference evidence="4 5" key="1">
    <citation type="journal article" date="2019" name="Genome Biol. Evol.">
        <title>Toxin and genome evolution in a Drosophila defensive symbiosis.</title>
        <authorList>
            <person name="Ballinger M.J."/>
            <person name="Gawryluk R.M."/>
            <person name="Perlman S.J."/>
        </authorList>
    </citation>
    <scope>NUCLEOTIDE SEQUENCE [LARGE SCALE GENOMIC DNA]</scope>
    <source>
        <strain evidence="5">sNeo</strain>
    </source>
</reference>
<protein>
    <submittedName>
        <fullName evidence="4">Uncharacterized protein</fullName>
    </submittedName>
</protein>
<organism evidence="4 5">
    <name type="scientific">Spiroplasma poulsonii</name>
    <dbReference type="NCBI Taxonomy" id="2138"/>
    <lineage>
        <taxon>Bacteria</taxon>
        <taxon>Bacillati</taxon>
        <taxon>Mycoplasmatota</taxon>
        <taxon>Mollicutes</taxon>
        <taxon>Entomoplasmatales</taxon>
        <taxon>Spiroplasmataceae</taxon>
        <taxon>Spiroplasma</taxon>
    </lineage>
</organism>
<keyword evidence="1" id="KW-0175">Coiled coil</keyword>
<evidence type="ECO:0000256" key="2">
    <source>
        <dbReference type="SAM" id="Phobius"/>
    </source>
</evidence>
<comment type="caution">
    <text evidence="4">The sequence shown here is derived from an EMBL/GenBank/DDBJ whole genome shotgun (WGS) entry which is preliminary data.</text>
</comment>
<feature type="signal peptide" evidence="3">
    <location>
        <begin position="1"/>
        <end position="23"/>
    </location>
</feature>
<keyword evidence="2" id="KW-0812">Transmembrane</keyword>
<feature type="transmembrane region" description="Helical" evidence="2">
    <location>
        <begin position="300"/>
        <end position="325"/>
    </location>
</feature>
<gene>
    <name evidence="4" type="ORF">D6D54_06990</name>
</gene>
<feature type="chain" id="PRO_5019554756" evidence="3">
    <location>
        <begin position="24"/>
        <end position="326"/>
    </location>
</feature>
<dbReference type="Proteomes" id="UP000274545">
    <property type="component" value="Unassembled WGS sequence"/>
</dbReference>
<name>A0A433EP83_9MOLU</name>
<sequence length="326" mass="37266">MKKLLSLLSVLTISGSAVPTTIAASPYKKEETLNSHINYQHTNNNLESLNRSKRDSELKDDRLWRDFNYDLDKSRVNLGLIDDVKWGNLWTALSVKLQERYTNLNGLKFTAIGVTDKISLSSISEGYYIKIYVKRDQNYYTSNLNPKTKFYFNTQSNINRISNQFSNDPKVKQWISHITDFNNKFNRQLKENFNNKTFQDKKEWIEDKLEFFKSYMRDWSYIENLIEHDLKFQTLDYLIQGISEDVNNLKLKVSEINNKINSIEQSLKYTNNISNYNDSINTGATACAGTTGIIAAGSALIPGIGTLVSLIFGVISATCSLVPLVA</sequence>
<evidence type="ECO:0000256" key="3">
    <source>
        <dbReference type="SAM" id="SignalP"/>
    </source>
</evidence>
<keyword evidence="2" id="KW-1133">Transmembrane helix</keyword>
<evidence type="ECO:0000313" key="4">
    <source>
        <dbReference type="EMBL" id="RUP76151.1"/>
    </source>
</evidence>
<keyword evidence="2" id="KW-0472">Membrane</keyword>
<dbReference type="EMBL" id="RAHC01000010">
    <property type="protein sequence ID" value="RUP76151.1"/>
    <property type="molecule type" value="Genomic_DNA"/>
</dbReference>
<accession>A0A433EP83</accession>
<evidence type="ECO:0000256" key="1">
    <source>
        <dbReference type="SAM" id="Coils"/>
    </source>
</evidence>
<dbReference type="AlphaFoldDB" id="A0A433EP83"/>